<dbReference type="EMBL" id="WQLW01000003">
    <property type="protein sequence ID" value="MVO08644.1"/>
    <property type="molecule type" value="Genomic_DNA"/>
</dbReference>
<reference evidence="4" key="1">
    <citation type="submission" date="2019-05" db="EMBL/GenBank/DDBJ databases">
        <title>Flavobacterium profundi sp. nov., isolated from a deep-sea seamount.</title>
        <authorList>
            <person name="Zhang D.-C."/>
        </authorList>
    </citation>
    <scope>NUCLEOTIDE SEQUENCE [LARGE SCALE GENOMIC DNA]</scope>
    <source>
        <strain evidence="4">TP390</strain>
    </source>
</reference>
<dbReference type="OrthoDB" id="1189825at2"/>
<dbReference type="RefSeq" id="WP_140997040.1">
    <property type="nucleotide sequence ID" value="NZ_VDCZ01000003.1"/>
</dbReference>
<dbReference type="AlphaFoldDB" id="A0A6I4IGE3"/>
<evidence type="ECO:0000313" key="4">
    <source>
        <dbReference type="Proteomes" id="UP000431264"/>
    </source>
</evidence>
<organism evidence="3 4">
    <name type="scientific">Flavobacterium profundi</name>
    <dbReference type="NCBI Taxonomy" id="1774945"/>
    <lineage>
        <taxon>Bacteria</taxon>
        <taxon>Pseudomonadati</taxon>
        <taxon>Bacteroidota</taxon>
        <taxon>Flavobacteriia</taxon>
        <taxon>Flavobacteriales</taxon>
        <taxon>Flavobacteriaceae</taxon>
        <taxon>Flavobacterium</taxon>
    </lineage>
</organism>
<dbReference type="Proteomes" id="UP000431264">
    <property type="component" value="Unassembled WGS sequence"/>
</dbReference>
<evidence type="ECO:0000259" key="2">
    <source>
        <dbReference type="PROSITE" id="PS51781"/>
    </source>
</evidence>
<proteinExistence type="predicted"/>
<name>A0A6I4IGE3_9FLAO</name>
<comment type="caution">
    <text evidence="3">The sequence shown here is derived from an EMBL/GenBank/DDBJ whole genome shotgun (WGS) entry which is preliminary data.</text>
</comment>
<evidence type="ECO:0000313" key="3">
    <source>
        <dbReference type="EMBL" id="MVO08644.1"/>
    </source>
</evidence>
<keyword evidence="4" id="KW-1185">Reference proteome</keyword>
<accession>A0A6I4IGE3</accession>
<feature type="signal peptide" evidence="1">
    <location>
        <begin position="1"/>
        <end position="18"/>
    </location>
</feature>
<dbReference type="Gene3D" id="2.30.30.40">
    <property type="entry name" value="SH3 Domains"/>
    <property type="match status" value="1"/>
</dbReference>
<dbReference type="Pfam" id="PF08239">
    <property type="entry name" value="SH3_3"/>
    <property type="match status" value="1"/>
</dbReference>
<protein>
    <submittedName>
        <fullName evidence="3">SH3 domain-containing protein</fullName>
    </submittedName>
</protein>
<feature type="chain" id="PRO_5026356708" evidence="1">
    <location>
        <begin position="19"/>
        <end position="159"/>
    </location>
</feature>
<keyword evidence="1" id="KW-0732">Signal</keyword>
<evidence type="ECO:0000256" key="1">
    <source>
        <dbReference type="SAM" id="SignalP"/>
    </source>
</evidence>
<gene>
    <name evidence="3" type="ORF">GOQ30_05635</name>
</gene>
<dbReference type="InterPro" id="IPR003646">
    <property type="entry name" value="SH3-like_bac-type"/>
</dbReference>
<feature type="domain" description="SH3b" evidence="2">
    <location>
        <begin position="98"/>
        <end position="159"/>
    </location>
</feature>
<dbReference type="PROSITE" id="PS51781">
    <property type="entry name" value="SH3B"/>
    <property type="match status" value="1"/>
</dbReference>
<sequence>MRTTLLLLLLVFSFHMQSQTFQKKELLASCCETEGGKCTGSSSCTVCKNCVRCKHCSSGGSCGVCAGTQTNHFLSSPKKKSTTTKVKASNVKTDYDAGKILTVIHPTLNLRKEPKSTGIIIQKLVKGDELTLIEKKGDWIKVLVNKNQKIGWIMRKYVK</sequence>